<protein>
    <submittedName>
        <fullName evidence="2">Uncharacterized protein</fullName>
    </submittedName>
</protein>
<dbReference type="OrthoDB" id="1367090at2"/>
<dbReference type="AlphaFoldDB" id="A0A495MCX3"/>
<dbReference type="RefSeq" id="WP_121376440.1">
    <property type="nucleotide sequence ID" value="NZ_RBLC01000002.1"/>
</dbReference>
<dbReference type="PROSITE" id="PS51257">
    <property type="entry name" value="PROKAR_LIPOPROTEIN"/>
    <property type="match status" value="1"/>
</dbReference>
<proteinExistence type="predicted"/>
<feature type="compositionally biased region" description="Basic and acidic residues" evidence="1">
    <location>
        <begin position="85"/>
        <end position="94"/>
    </location>
</feature>
<organism evidence="2 3">
    <name type="scientific">Flavobacterium endophyticum</name>
    <dbReference type="NCBI Taxonomy" id="1540163"/>
    <lineage>
        <taxon>Bacteria</taxon>
        <taxon>Pseudomonadati</taxon>
        <taxon>Bacteroidota</taxon>
        <taxon>Flavobacteriia</taxon>
        <taxon>Flavobacteriales</taxon>
        <taxon>Flavobacteriaceae</taxon>
        <taxon>Flavobacterium</taxon>
    </lineage>
</organism>
<evidence type="ECO:0000313" key="2">
    <source>
        <dbReference type="EMBL" id="RKS23220.1"/>
    </source>
</evidence>
<accession>A0A495MCX3</accession>
<reference evidence="2 3" key="1">
    <citation type="submission" date="2018-10" db="EMBL/GenBank/DDBJ databases">
        <title>Genomic Encyclopedia of Archaeal and Bacterial Type Strains, Phase II (KMG-II): from individual species to whole genera.</title>
        <authorList>
            <person name="Goeker M."/>
        </authorList>
    </citation>
    <scope>NUCLEOTIDE SEQUENCE [LARGE SCALE GENOMIC DNA]</scope>
    <source>
        <strain evidence="2 3">DSM 29537</strain>
    </source>
</reference>
<evidence type="ECO:0000313" key="3">
    <source>
        <dbReference type="Proteomes" id="UP000277579"/>
    </source>
</evidence>
<evidence type="ECO:0000256" key="1">
    <source>
        <dbReference type="SAM" id="MobiDB-lite"/>
    </source>
</evidence>
<gene>
    <name evidence="2" type="ORF">CLV94_2125</name>
</gene>
<dbReference type="Proteomes" id="UP000277579">
    <property type="component" value="Unassembled WGS sequence"/>
</dbReference>
<keyword evidence="3" id="KW-1185">Reference proteome</keyword>
<feature type="compositionally biased region" description="Pro residues" evidence="1">
    <location>
        <begin position="27"/>
        <end position="43"/>
    </location>
</feature>
<feature type="region of interest" description="Disordered" evidence="1">
    <location>
        <begin position="21"/>
        <end position="94"/>
    </location>
</feature>
<name>A0A495MCX3_9FLAO</name>
<comment type="caution">
    <text evidence="2">The sequence shown here is derived from an EMBL/GenBank/DDBJ whole genome shotgun (WGS) entry which is preliminary data.</text>
</comment>
<dbReference type="EMBL" id="RBLC01000002">
    <property type="protein sequence ID" value="RKS23220.1"/>
    <property type="molecule type" value="Genomic_DNA"/>
</dbReference>
<sequence>MKKSFIALGTIALLAFASCKKDKKTPDPVPETPPVENPTPTPSPKTEAEKQDNDGTTVSVGKDGVQVNTKDGESKTDVNVSKNDASVEIKKPKN</sequence>